<protein>
    <recommendedName>
        <fullName evidence="4">Transmembrane protein</fullName>
    </recommendedName>
</protein>
<keyword evidence="1" id="KW-0472">Membrane</keyword>
<sequence length="357" mass="41763">MISKRWFRFGLPLGSATVVATLLDTTIGVYWLLNDLGSDLFFHWMDHSEPTDRKTIINLVLISVRCVLALSLWIFVLLKQRAVLIFWIPLSVITDVLLFAHTIISHPKDFVSDEMWIFNIFFLFLFRVYITAVIFQTLKRLLRNARLQNTPVIVISDASTGESPKYYLVEPIGRNPLKIWMYFDDRPRLGAAVLVAFEIAWNSFVLSTHVLTEFLLGGRMFFLHREEEVIMRFWRILIDLVALFFILKKRKTLLRFWLIIYFWTLFITICLTIWTAMDWTYETPLVVVLVTCYNALSDISMRFGVLYFCLMLSLQSSQSLSRTQSLKSETRSIRFTAPNARHNHSLVDRAIFAGNQF</sequence>
<comment type="caution">
    <text evidence="2">The sequence shown here is derived from an EMBL/GenBank/DDBJ whole genome shotgun (WGS) entry which is preliminary data.</text>
</comment>
<keyword evidence="1" id="KW-1133">Transmembrane helix</keyword>
<dbReference type="Proteomes" id="UP001642540">
    <property type="component" value="Unassembled WGS sequence"/>
</dbReference>
<feature type="transmembrane region" description="Helical" evidence="1">
    <location>
        <begin position="56"/>
        <end position="77"/>
    </location>
</feature>
<dbReference type="EMBL" id="CAXLJM020000120">
    <property type="protein sequence ID" value="CAL8137866.1"/>
    <property type="molecule type" value="Genomic_DNA"/>
</dbReference>
<accession>A0ABP1RXH1</accession>
<feature type="transmembrane region" description="Helical" evidence="1">
    <location>
        <begin position="254"/>
        <end position="274"/>
    </location>
</feature>
<feature type="transmembrane region" description="Helical" evidence="1">
    <location>
        <begin position="12"/>
        <end position="33"/>
    </location>
</feature>
<keyword evidence="1" id="KW-0812">Transmembrane</keyword>
<feature type="transmembrane region" description="Helical" evidence="1">
    <location>
        <begin position="286"/>
        <end position="312"/>
    </location>
</feature>
<feature type="transmembrane region" description="Helical" evidence="1">
    <location>
        <begin position="189"/>
        <end position="209"/>
    </location>
</feature>
<gene>
    <name evidence="2" type="ORF">ODALV1_LOCUS27116</name>
</gene>
<evidence type="ECO:0000313" key="2">
    <source>
        <dbReference type="EMBL" id="CAL8137866.1"/>
    </source>
</evidence>
<organism evidence="2 3">
    <name type="scientific">Orchesella dallaii</name>
    <dbReference type="NCBI Taxonomy" id="48710"/>
    <lineage>
        <taxon>Eukaryota</taxon>
        <taxon>Metazoa</taxon>
        <taxon>Ecdysozoa</taxon>
        <taxon>Arthropoda</taxon>
        <taxon>Hexapoda</taxon>
        <taxon>Collembola</taxon>
        <taxon>Entomobryomorpha</taxon>
        <taxon>Entomobryoidea</taxon>
        <taxon>Orchesellidae</taxon>
        <taxon>Orchesellinae</taxon>
        <taxon>Orchesella</taxon>
    </lineage>
</organism>
<evidence type="ECO:0008006" key="4">
    <source>
        <dbReference type="Google" id="ProtNLM"/>
    </source>
</evidence>
<proteinExistence type="predicted"/>
<feature type="transmembrane region" description="Helical" evidence="1">
    <location>
        <begin position="84"/>
        <end position="104"/>
    </location>
</feature>
<feature type="transmembrane region" description="Helical" evidence="1">
    <location>
        <begin position="116"/>
        <end position="138"/>
    </location>
</feature>
<feature type="transmembrane region" description="Helical" evidence="1">
    <location>
        <begin position="229"/>
        <end position="247"/>
    </location>
</feature>
<reference evidence="2 3" key="1">
    <citation type="submission" date="2024-08" db="EMBL/GenBank/DDBJ databases">
        <authorList>
            <person name="Cucini C."/>
            <person name="Frati F."/>
        </authorList>
    </citation>
    <scope>NUCLEOTIDE SEQUENCE [LARGE SCALE GENOMIC DNA]</scope>
</reference>
<evidence type="ECO:0000313" key="3">
    <source>
        <dbReference type="Proteomes" id="UP001642540"/>
    </source>
</evidence>
<evidence type="ECO:0000256" key="1">
    <source>
        <dbReference type="SAM" id="Phobius"/>
    </source>
</evidence>
<name>A0ABP1RXH1_9HEXA</name>
<keyword evidence="3" id="KW-1185">Reference proteome</keyword>